<dbReference type="Proteomes" id="UP000708208">
    <property type="component" value="Unassembled WGS sequence"/>
</dbReference>
<dbReference type="EMBL" id="CAJVCH010254790">
    <property type="protein sequence ID" value="CAG7733740.1"/>
    <property type="molecule type" value="Genomic_DNA"/>
</dbReference>
<evidence type="ECO:0000313" key="1">
    <source>
        <dbReference type="EMBL" id="CAG7733740.1"/>
    </source>
</evidence>
<proteinExistence type="predicted"/>
<gene>
    <name evidence="1" type="ORF">AFUS01_LOCUS22166</name>
</gene>
<keyword evidence="2" id="KW-1185">Reference proteome</keyword>
<reference evidence="1" key="1">
    <citation type="submission" date="2021-06" db="EMBL/GenBank/DDBJ databases">
        <authorList>
            <person name="Hodson N. C."/>
            <person name="Mongue J. A."/>
            <person name="Jaron S. K."/>
        </authorList>
    </citation>
    <scope>NUCLEOTIDE SEQUENCE</scope>
</reference>
<name>A0A8J2K6B4_9HEXA</name>
<accession>A0A8J2K6B4</accession>
<organism evidence="1 2">
    <name type="scientific">Allacma fusca</name>
    <dbReference type="NCBI Taxonomy" id="39272"/>
    <lineage>
        <taxon>Eukaryota</taxon>
        <taxon>Metazoa</taxon>
        <taxon>Ecdysozoa</taxon>
        <taxon>Arthropoda</taxon>
        <taxon>Hexapoda</taxon>
        <taxon>Collembola</taxon>
        <taxon>Symphypleona</taxon>
        <taxon>Sminthuridae</taxon>
        <taxon>Allacma</taxon>
    </lineage>
</organism>
<evidence type="ECO:0000313" key="2">
    <source>
        <dbReference type="Proteomes" id="UP000708208"/>
    </source>
</evidence>
<comment type="caution">
    <text evidence="1">The sequence shown here is derived from an EMBL/GenBank/DDBJ whole genome shotgun (WGS) entry which is preliminary data.</text>
</comment>
<protein>
    <submittedName>
        <fullName evidence="1">Uncharacterized protein</fullName>
    </submittedName>
</protein>
<sequence>MLLVNNPKGNPPEDTSGKAELMRVMSARGKSDQGFIISQLDPTNREKQAGAGSWRKLGNSRDFLSLPILEIDPGTRTPSGYVLFMSFSLSSRLRTVSLPIQHSQQLRQALPCESFIGKKAEH</sequence>
<dbReference type="AlphaFoldDB" id="A0A8J2K6B4"/>